<organism evidence="1">
    <name type="scientific">Octopus bimaculoides</name>
    <name type="common">California two-spotted octopus</name>
    <dbReference type="NCBI Taxonomy" id="37653"/>
    <lineage>
        <taxon>Eukaryota</taxon>
        <taxon>Metazoa</taxon>
        <taxon>Spiralia</taxon>
        <taxon>Lophotrochozoa</taxon>
        <taxon>Mollusca</taxon>
        <taxon>Cephalopoda</taxon>
        <taxon>Coleoidea</taxon>
        <taxon>Octopodiformes</taxon>
        <taxon>Octopoda</taxon>
        <taxon>Incirrata</taxon>
        <taxon>Octopodidae</taxon>
        <taxon>Octopus</taxon>
    </lineage>
</organism>
<gene>
    <name evidence="1" type="ORF">OCBIM_22000718mg</name>
</gene>
<name>A0A0L8I130_OCTBM</name>
<dbReference type="EMBL" id="KQ416877">
    <property type="protein sequence ID" value="KOF94760.1"/>
    <property type="molecule type" value="Genomic_DNA"/>
</dbReference>
<protein>
    <submittedName>
        <fullName evidence="1">Uncharacterized protein</fullName>
    </submittedName>
</protein>
<reference evidence="1" key="1">
    <citation type="submission" date="2015-07" db="EMBL/GenBank/DDBJ databases">
        <title>MeaNS - Measles Nucleotide Surveillance Program.</title>
        <authorList>
            <person name="Tran T."/>
            <person name="Druce J."/>
        </authorList>
    </citation>
    <scope>NUCLEOTIDE SEQUENCE</scope>
    <source>
        <strain evidence="1">UCB-OBI-ISO-001</strain>
        <tissue evidence="1">Gonad</tissue>
    </source>
</reference>
<dbReference type="AlphaFoldDB" id="A0A0L8I130"/>
<proteinExistence type="predicted"/>
<sequence>MLDQDEISRGTAKEVKSLPFLVRHLVPDFYLNFFFFTHHHHHCIDIASQ</sequence>
<accession>A0A0L8I130</accession>
<evidence type="ECO:0000313" key="1">
    <source>
        <dbReference type="EMBL" id="KOF94760.1"/>
    </source>
</evidence>